<dbReference type="EMBL" id="JASCZI010242171">
    <property type="protein sequence ID" value="MED6209959.1"/>
    <property type="molecule type" value="Genomic_DNA"/>
</dbReference>
<evidence type="ECO:0000313" key="1">
    <source>
        <dbReference type="EMBL" id="MED6209959.1"/>
    </source>
</evidence>
<reference evidence="1 2" key="1">
    <citation type="journal article" date="2023" name="Plants (Basel)">
        <title>Bridging the Gap: Combining Genomics and Transcriptomics Approaches to Understand Stylosanthes scabra, an Orphan Legume from the Brazilian Caatinga.</title>
        <authorList>
            <person name="Ferreira-Neto J.R.C."/>
            <person name="da Silva M.D."/>
            <person name="Binneck E."/>
            <person name="de Melo N.F."/>
            <person name="da Silva R.H."/>
            <person name="de Melo A.L.T.M."/>
            <person name="Pandolfi V."/>
            <person name="Bustamante F.O."/>
            <person name="Brasileiro-Vidal A.C."/>
            <person name="Benko-Iseppon A.M."/>
        </authorList>
    </citation>
    <scope>NUCLEOTIDE SEQUENCE [LARGE SCALE GENOMIC DNA]</scope>
    <source>
        <tissue evidence="1">Leaves</tissue>
    </source>
</reference>
<proteinExistence type="predicted"/>
<organism evidence="1 2">
    <name type="scientific">Stylosanthes scabra</name>
    <dbReference type="NCBI Taxonomy" id="79078"/>
    <lineage>
        <taxon>Eukaryota</taxon>
        <taxon>Viridiplantae</taxon>
        <taxon>Streptophyta</taxon>
        <taxon>Embryophyta</taxon>
        <taxon>Tracheophyta</taxon>
        <taxon>Spermatophyta</taxon>
        <taxon>Magnoliopsida</taxon>
        <taxon>eudicotyledons</taxon>
        <taxon>Gunneridae</taxon>
        <taxon>Pentapetalae</taxon>
        <taxon>rosids</taxon>
        <taxon>fabids</taxon>
        <taxon>Fabales</taxon>
        <taxon>Fabaceae</taxon>
        <taxon>Papilionoideae</taxon>
        <taxon>50 kb inversion clade</taxon>
        <taxon>dalbergioids sensu lato</taxon>
        <taxon>Dalbergieae</taxon>
        <taxon>Pterocarpus clade</taxon>
        <taxon>Stylosanthes</taxon>
    </lineage>
</organism>
<comment type="caution">
    <text evidence="1">The sequence shown here is derived from an EMBL/GenBank/DDBJ whole genome shotgun (WGS) entry which is preliminary data.</text>
</comment>
<evidence type="ECO:0000313" key="2">
    <source>
        <dbReference type="Proteomes" id="UP001341840"/>
    </source>
</evidence>
<name>A0ABU6YII4_9FABA</name>
<accession>A0ABU6YII4</accession>
<keyword evidence="2" id="KW-1185">Reference proteome</keyword>
<sequence length="153" mass="17803">LDLLVFDPETERSLRHIRQVRRRIQFENSQYSQIEEAFSESDSAYSSAFEIDFELPSSDLGTSTMGDFPRITLKQMDGASMALENQPVRFPELNENFELKSGLINLLPRFHGMPEGRAKDWYHTLSGEVTAEWWVLREDSLKSTFRHQEQMPS</sequence>
<feature type="non-terminal residue" evidence="1">
    <location>
        <position position="1"/>
    </location>
</feature>
<gene>
    <name evidence="1" type="ORF">PIB30_059639</name>
</gene>
<protein>
    <submittedName>
        <fullName evidence="1">Uncharacterized protein</fullName>
    </submittedName>
</protein>
<dbReference type="Proteomes" id="UP001341840">
    <property type="component" value="Unassembled WGS sequence"/>
</dbReference>